<evidence type="ECO:0000313" key="2">
    <source>
        <dbReference type="Proteomes" id="UP000821845"/>
    </source>
</evidence>
<gene>
    <name evidence="1" type="ORF">HPB50_002600</name>
</gene>
<dbReference type="EMBL" id="CM023484">
    <property type="protein sequence ID" value="KAH6932048.1"/>
    <property type="molecule type" value="Genomic_DNA"/>
</dbReference>
<accession>A0ACB7SBE5</accession>
<dbReference type="Proteomes" id="UP000821845">
    <property type="component" value="Chromosome 4"/>
</dbReference>
<comment type="caution">
    <text evidence="1">The sequence shown here is derived from an EMBL/GenBank/DDBJ whole genome shotgun (WGS) entry which is preliminary data.</text>
</comment>
<evidence type="ECO:0000313" key="1">
    <source>
        <dbReference type="EMBL" id="KAH6932048.1"/>
    </source>
</evidence>
<sequence length="81" mass="9128">MHLLASVFYPSFVVFVVYAERRWAFPSWTEVPVQSMIGRCCDPDEGSAVVVQKSHVVEETARRRGSELLARCPAIDSERDG</sequence>
<proteinExistence type="predicted"/>
<organism evidence="1 2">
    <name type="scientific">Hyalomma asiaticum</name>
    <name type="common">Tick</name>
    <dbReference type="NCBI Taxonomy" id="266040"/>
    <lineage>
        <taxon>Eukaryota</taxon>
        <taxon>Metazoa</taxon>
        <taxon>Ecdysozoa</taxon>
        <taxon>Arthropoda</taxon>
        <taxon>Chelicerata</taxon>
        <taxon>Arachnida</taxon>
        <taxon>Acari</taxon>
        <taxon>Parasitiformes</taxon>
        <taxon>Ixodida</taxon>
        <taxon>Ixodoidea</taxon>
        <taxon>Ixodidae</taxon>
        <taxon>Hyalomminae</taxon>
        <taxon>Hyalomma</taxon>
    </lineage>
</organism>
<name>A0ACB7SBE5_HYAAI</name>
<reference evidence="1" key="1">
    <citation type="submission" date="2020-05" db="EMBL/GenBank/DDBJ databases">
        <title>Large-scale comparative analyses of tick genomes elucidate their genetic diversity and vector capacities.</title>
        <authorList>
            <person name="Jia N."/>
            <person name="Wang J."/>
            <person name="Shi W."/>
            <person name="Du L."/>
            <person name="Sun Y."/>
            <person name="Zhan W."/>
            <person name="Jiang J."/>
            <person name="Wang Q."/>
            <person name="Zhang B."/>
            <person name="Ji P."/>
            <person name="Sakyi L.B."/>
            <person name="Cui X."/>
            <person name="Yuan T."/>
            <person name="Jiang B."/>
            <person name="Yang W."/>
            <person name="Lam T.T.-Y."/>
            <person name="Chang Q."/>
            <person name="Ding S."/>
            <person name="Wang X."/>
            <person name="Zhu J."/>
            <person name="Ruan X."/>
            <person name="Zhao L."/>
            <person name="Wei J."/>
            <person name="Que T."/>
            <person name="Du C."/>
            <person name="Cheng J."/>
            <person name="Dai P."/>
            <person name="Han X."/>
            <person name="Huang E."/>
            <person name="Gao Y."/>
            <person name="Liu J."/>
            <person name="Shao H."/>
            <person name="Ye R."/>
            <person name="Li L."/>
            <person name="Wei W."/>
            <person name="Wang X."/>
            <person name="Wang C."/>
            <person name="Yang T."/>
            <person name="Huo Q."/>
            <person name="Li W."/>
            <person name="Guo W."/>
            <person name="Chen H."/>
            <person name="Zhou L."/>
            <person name="Ni X."/>
            <person name="Tian J."/>
            <person name="Zhou Y."/>
            <person name="Sheng Y."/>
            <person name="Liu T."/>
            <person name="Pan Y."/>
            <person name="Xia L."/>
            <person name="Li J."/>
            <person name="Zhao F."/>
            <person name="Cao W."/>
        </authorList>
    </citation>
    <scope>NUCLEOTIDE SEQUENCE</scope>
    <source>
        <strain evidence="1">Hyas-2018</strain>
    </source>
</reference>
<protein>
    <submittedName>
        <fullName evidence="1">Uncharacterized protein</fullName>
    </submittedName>
</protein>
<keyword evidence="2" id="KW-1185">Reference proteome</keyword>